<evidence type="ECO:0000313" key="3">
    <source>
        <dbReference type="RefSeq" id="XP_013395387.1"/>
    </source>
</evidence>
<organism evidence="2 3">
    <name type="scientific">Lingula anatina</name>
    <name type="common">Brachiopod</name>
    <name type="synonym">Lingula unguis</name>
    <dbReference type="NCBI Taxonomy" id="7574"/>
    <lineage>
        <taxon>Eukaryota</taxon>
        <taxon>Metazoa</taxon>
        <taxon>Spiralia</taxon>
        <taxon>Lophotrochozoa</taxon>
        <taxon>Brachiopoda</taxon>
        <taxon>Linguliformea</taxon>
        <taxon>Lingulata</taxon>
        <taxon>Lingulida</taxon>
        <taxon>Linguloidea</taxon>
        <taxon>Lingulidae</taxon>
        <taxon>Lingula</taxon>
    </lineage>
</organism>
<feature type="signal peptide" evidence="1">
    <location>
        <begin position="1"/>
        <end position="25"/>
    </location>
</feature>
<gene>
    <name evidence="3" type="primary">LOC106162606</name>
</gene>
<name>A0A1S3IAV1_LINAN</name>
<dbReference type="Proteomes" id="UP000085678">
    <property type="component" value="Unplaced"/>
</dbReference>
<keyword evidence="1" id="KW-0732">Signal</keyword>
<sequence length="106" mass="11767">MGGNICRSPTLICICMVLVVHAALSAVIPGYVEVSGQEDYETENQDYPEDLLSDGLDRSSEDLSDLFVKTMRVPFLRKSRNMVFILGLVRGENEEPKRGGFSINRG</sequence>
<protein>
    <submittedName>
        <fullName evidence="3">Uncharacterized protein LOC106162606</fullName>
    </submittedName>
</protein>
<dbReference type="InParanoid" id="A0A1S3IAV1"/>
<reference evidence="3" key="1">
    <citation type="submission" date="2025-08" db="UniProtKB">
        <authorList>
            <consortium name="RefSeq"/>
        </authorList>
    </citation>
    <scope>IDENTIFICATION</scope>
    <source>
        <tissue evidence="3">Gonads</tissue>
    </source>
</reference>
<dbReference type="KEGG" id="lak:106162606"/>
<proteinExistence type="predicted"/>
<dbReference type="GeneID" id="106162606"/>
<keyword evidence="2" id="KW-1185">Reference proteome</keyword>
<evidence type="ECO:0000256" key="1">
    <source>
        <dbReference type="SAM" id="SignalP"/>
    </source>
</evidence>
<feature type="chain" id="PRO_5010386941" evidence="1">
    <location>
        <begin position="26"/>
        <end position="106"/>
    </location>
</feature>
<accession>A0A1S3IAV1</accession>
<dbReference type="AlphaFoldDB" id="A0A1S3IAV1"/>
<dbReference type="RefSeq" id="XP_013395387.1">
    <property type="nucleotide sequence ID" value="XM_013539933.1"/>
</dbReference>
<evidence type="ECO:0000313" key="2">
    <source>
        <dbReference type="Proteomes" id="UP000085678"/>
    </source>
</evidence>